<dbReference type="EMBL" id="PGOL01003184">
    <property type="protein sequence ID" value="PKI42375.1"/>
    <property type="molecule type" value="Genomic_DNA"/>
</dbReference>
<dbReference type="AlphaFoldDB" id="A0A2I0IED8"/>
<dbReference type="Pfam" id="PF22936">
    <property type="entry name" value="Pol_BBD"/>
    <property type="match status" value="1"/>
</dbReference>
<evidence type="ECO:0000259" key="2">
    <source>
        <dbReference type="Pfam" id="PF22936"/>
    </source>
</evidence>
<dbReference type="InterPro" id="IPR054722">
    <property type="entry name" value="PolX-like_BBD"/>
</dbReference>
<protein>
    <submittedName>
        <fullName evidence="3">Uncharacterized protein</fullName>
    </submittedName>
</protein>
<organism evidence="3 4">
    <name type="scientific">Punica granatum</name>
    <name type="common">Pomegranate</name>
    <dbReference type="NCBI Taxonomy" id="22663"/>
    <lineage>
        <taxon>Eukaryota</taxon>
        <taxon>Viridiplantae</taxon>
        <taxon>Streptophyta</taxon>
        <taxon>Embryophyta</taxon>
        <taxon>Tracheophyta</taxon>
        <taxon>Spermatophyta</taxon>
        <taxon>Magnoliopsida</taxon>
        <taxon>eudicotyledons</taxon>
        <taxon>Gunneridae</taxon>
        <taxon>Pentapetalae</taxon>
        <taxon>rosids</taxon>
        <taxon>malvids</taxon>
        <taxon>Myrtales</taxon>
        <taxon>Lythraceae</taxon>
        <taxon>Punica</taxon>
    </lineage>
</organism>
<dbReference type="Pfam" id="PF13976">
    <property type="entry name" value="gag_pre-integrs"/>
    <property type="match status" value="1"/>
</dbReference>
<feature type="domain" description="Retrovirus-related Pol polyprotein from transposon TNT 1-94-like beta-barrel" evidence="2">
    <location>
        <begin position="79"/>
        <end position="139"/>
    </location>
</feature>
<dbReference type="Proteomes" id="UP000233551">
    <property type="component" value="Unassembled WGS sequence"/>
</dbReference>
<name>A0A2I0IED8_PUNGR</name>
<proteinExistence type="predicted"/>
<keyword evidence="4" id="KW-1185">Reference proteome</keyword>
<evidence type="ECO:0000259" key="1">
    <source>
        <dbReference type="Pfam" id="PF13976"/>
    </source>
</evidence>
<dbReference type="InterPro" id="IPR025724">
    <property type="entry name" value="GAG-pre-integrase_dom"/>
</dbReference>
<evidence type="ECO:0000313" key="3">
    <source>
        <dbReference type="EMBL" id="PKI42375.1"/>
    </source>
</evidence>
<accession>A0A2I0IED8</accession>
<reference evidence="3 4" key="1">
    <citation type="submission" date="2017-11" db="EMBL/GenBank/DDBJ databases">
        <title>De-novo sequencing of pomegranate (Punica granatum L.) genome.</title>
        <authorList>
            <person name="Akparov Z."/>
            <person name="Amiraslanov A."/>
            <person name="Hajiyeva S."/>
            <person name="Abbasov M."/>
            <person name="Kaur K."/>
            <person name="Hamwieh A."/>
            <person name="Solovyev V."/>
            <person name="Salamov A."/>
            <person name="Braich B."/>
            <person name="Kosarev P."/>
            <person name="Mahmoud A."/>
            <person name="Hajiyev E."/>
            <person name="Babayeva S."/>
            <person name="Izzatullayeva V."/>
            <person name="Mammadov A."/>
            <person name="Mammadov A."/>
            <person name="Sharifova S."/>
            <person name="Ojaghi J."/>
            <person name="Eynullazada K."/>
            <person name="Bayramov B."/>
            <person name="Abdulazimova A."/>
            <person name="Shahmuradov I."/>
        </authorList>
    </citation>
    <scope>NUCLEOTIDE SEQUENCE [LARGE SCALE GENOMIC DNA]</scope>
    <source>
        <strain evidence="4">cv. AG2017</strain>
        <tissue evidence="3">Leaf</tissue>
    </source>
</reference>
<gene>
    <name evidence="3" type="ORF">CRG98_037233</name>
</gene>
<sequence length="200" mass="22571">MQIEDYLYGKDLWQPLEDKSIGMTEAEWEVLDRKAMSVIRFSQSRNLAFHTAKEKTTIESWSGTVTAVSASAGKAKLKFDEIRDLIIYLANDEPLEITEKGDVRIKTLNGLVWQLRGMRHIPGLKKNLISVGQLDDEGYDMSFGSSSWKIIKEAMVVARGKEGTLYMTMNNHDNIALASANSDADLWHCRLGHMSEKGMK</sequence>
<feature type="domain" description="GAG-pre-integrase" evidence="1">
    <location>
        <begin position="170"/>
        <end position="200"/>
    </location>
</feature>
<evidence type="ECO:0000313" key="4">
    <source>
        <dbReference type="Proteomes" id="UP000233551"/>
    </source>
</evidence>
<comment type="caution">
    <text evidence="3">The sequence shown here is derived from an EMBL/GenBank/DDBJ whole genome shotgun (WGS) entry which is preliminary data.</text>
</comment>